<dbReference type="Proteomes" id="UP001306950">
    <property type="component" value="Unassembled WGS sequence"/>
</dbReference>
<comment type="caution">
    <text evidence="1">The sequence shown here is derived from an EMBL/GenBank/DDBJ whole genome shotgun (WGS) entry which is preliminary data.</text>
</comment>
<protein>
    <submittedName>
        <fullName evidence="1">Uncharacterized protein</fullName>
    </submittedName>
</protein>
<sequence length="54" mass="6360">MNWKQATDTELLQIIYHEPGVPLSWIQEAAEEYGRRHGRKGKWWGMEGGAVRYE</sequence>
<organism evidence="1 2">
    <name type="scientific">Paenibacillus haidiansis</name>
    <dbReference type="NCBI Taxonomy" id="1574488"/>
    <lineage>
        <taxon>Bacteria</taxon>
        <taxon>Bacillati</taxon>
        <taxon>Bacillota</taxon>
        <taxon>Bacilli</taxon>
        <taxon>Bacillales</taxon>
        <taxon>Paenibacillaceae</taxon>
        <taxon>Paenibacillus</taxon>
    </lineage>
</organism>
<keyword evidence="2" id="KW-1185">Reference proteome</keyword>
<gene>
    <name evidence="1" type="ORF">V3851_26115</name>
</gene>
<evidence type="ECO:0000313" key="1">
    <source>
        <dbReference type="EMBL" id="MEF2969252.1"/>
    </source>
</evidence>
<reference evidence="1 2" key="1">
    <citation type="submission" date="2024-02" db="EMBL/GenBank/DDBJ databases">
        <title>A nitrogen-fixing paenibacillus bacterium.</title>
        <authorList>
            <person name="Zhang W.L."/>
            <person name="Chen S.F."/>
        </authorList>
    </citation>
    <scope>NUCLEOTIDE SEQUENCE [LARGE SCALE GENOMIC DNA]</scope>
    <source>
        <strain evidence="1 2">M1</strain>
    </source>
</reference>
<dbReference type="RefSeq" id="WP_331849346.1">
    <property type="nucleotide sequence ID" value="NZ_JAZHPZ010000026.1"/>
</dbReference>
<name>A0ABU7VZX9_9BACL</name>
<accession>A0ABU7VZX9</accession>
<dbReference type="EMBL" id="JAZHPZ010000026">
    <property type="protein sequence ID" value="MEF2969252.1"/>
    <property type="molecule type" value="Genomic_DNA"/>
</dbReference>
<evidence type="ECO:0000313" key="2">
    <source>
        <dbReference type="Proteomes" id="UP001306950"/>
    </source>
</evidence>
<proteinExistence type="predicted"/>